<sequence length="128" mass="13734">MKAHIATLPPPTALAWNVTAPGLETVCAAAGVRLRTVEPGELGRTVGELCGLPGAPKGRGEGAAEDVPALVLWGLDRKALDGFLDRLRQAQVSIPLKAVVTDTNRSWTFDSLLKELAAERREVEQRQK</sequence>
<dbReference type="InterPro" id="IPR016621">
    <property type="entry name" value="UCP014543"/>
</dbReference>
<dbReference type="EMBL" id="DXBV01000046">
    <property type="protein sequence ID" value="HIZ30554.1"/>
    <property type="molecule type" value="Genomic_DNA"/>
</dbReference>
<dbReference type="AlphaFoldDB" id="A0A9D2E3Y8"/>
<evidence type="ECO:0000313" key="1">
    <source>
        <dbReference type="EMBL" id="HIZ30554.1"/>
    </source>
</evidence>
<evidence type="ECO:0000313" key="2">
    <source>
        <dbReference type="Proteomes" id="UP000824035"/>
    </source>
</evidence>
<protein>
    <submittedName>
        <fullName evidence="1">DUF3783 domain-containing protein</fullName>
    </submittedName>
</protein>
<dbReference type="Proteomes" id="UP000824035">
    <property type="component" value="Unassembled WGS sequence"/>
</dbReference>
<name>A0A9D2E3Y8_9FIRM</name>
<reference evidence="1" key="2">
    <citation type="submission" date="2021-04" db="EMBL/GenBank/DDBJ databases">
        <authorList>
            <person name="Gilroy R."/>
        </authorList>
    </citation>
    <scope>NUCLEOTIDE SEQUENCE</scope>
    <source>
        <strain evidence="1">ChiGjej4B4-18154</strain>
    </source>
</reference>
<proteinExistence type="predicted"/>
<accession>A0A9D2E3Y8</accession>
<organism evidence="1 2">
    <name type="scientific">Candidatus Allofournierella merdipullorum</name>
    <dbReference type="NCBI Taxonomy" id="2838595"/>
    <lineage>
        <taxon>Bacteria</taxon>
        <taxon>Bacillati</taxon>
        <taxon>Bacillota</taxon>
        <taxon>Clostridia</taxon>
        <taxon>Eubacteriales</taxon>
        <taxon>Oscillospiraceae</taxon>
        <taxon>Allofournierella</taxon>
    </lineage>
</organism>
<dbReference type="Pfam" id="PF12646">
    <property type="entry name" value="DUF3783"/>
    <property type="match status" value="1"/>
</dbReference>
<gene>
    <name evidence="1" type="ORF">H9813_04885</name>
</gene>
<reference evidence="1" key="1">
    <citation type="journal article" date="2021" name="PeerJ">
        <title>Extensive microbial diversity within the chicken gut microbiome revealed by metagenomics and culture.</title>
        <authorList>
            <person name="Gilroy R."/>
            <person name="Ravi A."/>
            <person name="Getino M."/>
            <person name="Pursley I."/>
            <person name="Horton D.L."/>
            <person name="Alikhan N.F."/>
            <person name="Baker D."/>
            <person name="Gharbi K."/>
            <person name="Hall N."/>
            <person name="Watson M."/>
            <person name="Adriaenssens E.M."/>
            <person name="Foster-Nyarko E."/>
            <person name="Jarju S."/>
            <person name="Secka A."/>
            <person name="Antonio M."/>
            <person name="Oren A."/>
            <person name="Chaudhuri R.R."/>
            <person name="La Ragione R."/>
            <person name="Hildebrand F."/>
            <person name="Pallen M.J."/>
        </authorList>
    </citation>
    <scope>NUCLEOTIDE SEQUENCE</scope>
    <source>
        <strain evidence="1">ChiGjej4B4-18154</strain>
    </source>
</reference>
<comment type="caution">
    <text evidence="1">The sequence shown here is derived from an EMBL/GenBank/DDBJ whole genome shotgun (WGS) entry which is preliminary data.</text>
</comment>